<evidence type="ECO:0000313" key="3">
    <source>
        <dbReference type="Proteomes" id="UP001146067"/>
    </source>
</evidence>
<sequence length="1098" mass="118812">MTDHVAPQEDQLVLPAAWNAKPLPWRGRRAGNPAAPADPEALVRHRELITAREATIRAALATGGNAPYAADAEAYLEGKPDPRGAAAVATLILDYDRRAHTSMLYPEFACWLQEHGLAFAVAAAVERLALAPVTDGYYGGAVSGHRIAKEHEVEHPETCDHELAHGGIAAVRSTLAAASDEEYAEAVAAVAAHRDTAPKRIAAMLLLPTETDWVLEACADYGKARHWASADLVVAHAASRPEHLAAAGITEIDGCIADVDTLAVLLGGLGTDALPVLLETHKARHYYNDDFRKQLYRAIALIPLDDATAFVFAHLDSPNVWEAATEAAARFPVRALRAAARLAPTANADVRLWTAAVVNRIDPALHVHVSEADRSVLADLLTGDGRVPSAAPEDLPPLLVAPPWTRKRPKAKPVVIEGLEPPAESHVAWTEAEQDRWNRTLELWIEDPVWIDARDLEPWQFAHGLAYATPERAEALLERWQGEADASWSEDLLRVLARYGDRVIDRVLKVPAADHRCDALPGPILNLTAARIAAERLERLRSARPSAVGWFRRHGLAAVPYLVPDALGTDKRLRRYAEFALAHLASLYASGAVTAGAAEYGAEAAEAITALLEADPVIPRVKVPQPGNWVSPLILPQVLLKDGERALPAESIPHLITVLALGTPEYDYAGVVVVAEACDRASLARFSRALFDRWTAIGAPAKDSWALTQLIHFADDATVWTLAPRIRDWPGEGQHRRAVAGLEVLGAIGTEEALRAVKQIADKVKFKALKAEATRQIEAIAGELGLDQEQLSDRLVPDFGLGDKATIVLDYGTRAFTVAFDEHLRPFVIDESGKPRKSLPKPGAKDAPGVADDAYARFTALKRELKAVAAEQVSRLEAAMVDGRAWSAAEFRRYFAEHPLTGHLARRLVWLAGDAGFRIAEDGSFSDADDEAFTLADDATVRLAHAVHLGHRLADWAELFADYEILQPFPQLARPVFAFTEDDLATGRLERFEGATVEVGRLLGMTRRGWRRAEPRTGGMCPGLAFALPGGGFATVAVEPGIAVGYPAEYPQQTVRGVHLVSAEAYPWHGDPVPVPPKNIDAVAASEILAALSRLTSA</sequence>
<gene>
    <name evidence="2" type="ORF">O1R50_09885</name>
</gene>
<proteinExistence type="predicted"/>
<comment type="caution">
    <text evidence="2">The sequence shown here is derived from an EMBL/GenBank/DDBJ whole genome shotgun (WGS) entry which is preliminary data.</text>
</comment>
<dbReference type="InterPro" id="IPR025406">
    <property type="entry name" value="DUF4132"/>
</dbReference>
<name>A0A9X3P8A3_9ACTN</name>
<organism evidence="2 3">
    <name type="scientific">Glycomyces luteolus</name>
    <dbReference type="NCBI Taxonomy" id="2670330"/>
    <lineage>
        <taxon>Bacteria</taxon>
        <taxon>Bacillati</taxon>
        <taxon>Actinomycetota</taxon>
        <taxon>Actinomycetes</taxon>
        <taxon>Glycomycetales</taxon>
        <taxon>Glycomycetaceae</taxon>
        <taxon>Glycomyces</taxon>
    </lineage>
</organism>
<feature type="domain" description="DUF4132" evidence="1">
    <location>
        <begin position="833"/>
        <end position="1010"/>
    </location>
</feature>
<dbReference type="Pfam" id="PF13569">
    <property type="entry name" value="DUF4132"/>
    <property type="match status" value="1"/>
</dbReference>
<dbReference type="AlphaFoldDB" id="A0A9X3P8A3"/>
<reference evidence="2" key="1">
    <citation type="submission" date="2022-12" db="EMBL/GenBank/DDBJ databases">
        <title>Gycomyces niveus sp.nov.,a novel actinomycete isolated from soil in Shouguan.</title>
        <authorList>
            <person name="Yang X."/>
        </authorList>
    </citation>
    <scope>NUCLEOTIDE SEQUENCE</scope>
    <source>
        <strain evidence="2">NEAU-A15</strain>
    </source>
</reference>
<dbReference type="RefSeq" id="WP_270109834.1">
    <property type="nucleotide sequence ID" value="NZ_JAPZVP010000006.1"/>
</dbReference>
<dbReference type="EMBL" id="JAPZVP010000006">
    <property type="protein sequence ID" value="MDA1359934.1"/>
    <property type="molecule type" value="Genomic_DNA"/>
</dbReference>
<keyword evidence="3" id="KW-1185">Reference proteome</keyword>
<evidence type="ECO:0000259" key="1">
    <source>
        <dbReference type="Pfam" id="PF13569"/>
    </source>
</evidence>
<protein>
    <submittedName>
        <fullName evidence="2">DUF4132 domain-containing protein</fullName>
    </submittedName>
</protein>
<evidence type="ECO:0000313" key="2">
    <source>
        <dbReference type="EMBL" id="MDA1359934.1"/>
    </source>
</evidence>
<accession>A0A9X3P8A3</accession>
<dbReference type="Proteomes" id="UP001146067">
    <property type="component" value="Unassembled WGS sequence"/>
</dbReference>